<evidence type="ECO:0000313" key="3">
    <source>
        <dbReference type="Proteomes" id="UP000828390"/>
    </source>
</evidence>
<evidence type="ECO:0000313" key="2">
    <source>
        <dbReference type="EMBL" id="KAH3848574.1"/>
    </source>
</evidence>
<accession>A0A9D4KZL1</accession>
<organism evidence="2 3">
    <name type="scientific">Dreissena polymorpha</name>
    <name type="common">Zebra mussel</name>
    <name type="synonym">Mytilus polymorpha</name>
    <dbReference type="NCBI Taxonomy" id="45954"/>
    <lineage>
        <taxon>Eukaryota</taxon>
        <taxon>Metazoa</taxon>
        <taxon>Spiralia</taxon>
        <taxon>Lophotrochozoa</taxon>
        <taxon>Mollusca</taxon>
        <taxon>Bivalvia</taxon>
        <taxon>Autobranchia</taxon>
        <taxon>Heteroconchia</taxon>
        <taxon>Euheterodonta</taxon>
        <taxon>Imparidentia</taxon>
        <taxon>Neoheterodontei</taxon>
        <taxon>Myida</taxon>
        <taxon>Dreissenoidea</taxon>
        <taxon>Dreissenidae</taxon>
        <taxon>Dreissena</taxon>
    </lineage>
</organism>
<gene>
    <name evidence="2" type="ORF">DPMN_090952</name>
</gene>
<reference evidence="2" key="2">
    <citation type="submission" date="2020-11" db="EMBL/GenBank/DDBJ databases">
        <authorList>
            <person name="McCartney M.A."/>
            <person name="Auch B."/>
            <person name="Kono T."/>
            <person name="Mallez S."/>
            <person name="Becker A."/>
            <person name="Gohl D.M."/>
            <person name="Silverstein K.A.T."/>
            <person name="Koren S."/>
            <person name="Bechman K.B."/>
            <person name="Herman A."/>
            <person name="Abrahante J.E."/>
            <person name="Garbe J."/>
        </authorList>
    </citation>
    <scope>NUCLEOTIDE SEQUENCE</scope>
    <source>
        <strain evidence="2">Duluth1</strain>
        <tissue evidence="2">Whole animal</tissue>
    </source>
</reference>
<dbReference type="EMBL" id="JAIWYP010000003">
    <property type="protein sequence ID" value="KAH3848574.1"/>
    <property type="molecule type" value="Genomic_DNA"/>
</dbReference>
<protein>
    <submittedName>
        <fullName evidence="2">Uncharacterized protein</fullName>
    </submittedName>
</protein>
<keyword evidence="3" id="KW-1185">Reference proteome</keyword>
<proteinExistence type="predicted"/>
<feature type="compositionally biased region" description="Polar residues" evidence="1">
    <location>
        <begin position="1"/>
        <end position="21"/>
    </location>
</feature>
<evidence type="ECO:0000256" key="1">
    <source>
        <dbReference type="SAM" id="MobiDB-lite"/>
    </source>
</evidence>
<comment type="caution">
    <text evidence="2">The sequence shown here is derived from an EMBL/GenBank/DDBJ whole genome shotgun (WGS) entry which is preliminary data.</text>
</comment>
<sequence length="69" mass="8490">MVVTFSNSQLRRLRDPQNQQKSTEHLSECCNKEPFKKQKKFPTKSDELYYWQIQYFKGEVETQERELRM</sequence>
<reference evidence="2" key="1">
    <citation type="journal article" date="2019" name="bioRxiv">
        <title>The Genome of the Zebra Mussel, Dreissena polymorpha: A Resource for Invasive Species Research.</title>
        <authorList>
            <person name="McCartney M.A."/>
            <person name="Auch B."/>
            <person name="Kono T."/>
            <person name="Mallez S."/>
            <person name="Zhang Y."/>
            <person name="Obille A."/>
            <person name="Becker A."/>
            <person name="Abrahante J.E."/>
            <person name="Garbe J."/>
            <person name="Badalamenti J.P."/>
            <person name="Herman A."/>
            <person name="Mangelson H."/>
            <person name="Liachko I."/>
            <person name="Sullivan S."/>
            <person name="Sone E.D."/>
            <person name="Koren S."/>
            <person name="Silverstein K.A.T."/>
            <person name="Beckman K.B."/>
            <person name="Gohl D.M."/>
        </authorList>
    </citation>
    <scope>NUCLEOTIDE SEQUENCE</scope>
    <source>
        <strain evidence="2">Duluth1</strain>
        <tissue evidence="2">Whole animal</tissue>
    </source>
</reference>
<feature type="region of interest" description="Disordered" evidence="1">
    <location>
        <begin position="1"/>
        <end position="27"/>
    </location>
</feature>
<dbReference type="Proteomes" id="UP000828390">
    <property type="component" value="Unassembled WGS sequence"/>
</dbReference>
<name>A0A9D4KZL1_DREPO</name>
<dbReference type="AlphaFoldDB" id="A0A9D4KZL1"/>